<sequence>MTVHTTPRFNPVDFEQLWSVLPFGSEGGYATESDALPRVTHLADGVALDVVWREVQQIINVWNEHRSALSSLLSYYTTVSADAIPQAQTEDYFELATEFGEPESLRAPSDHLLVSYTLNDFDKASRFTWRALRAMSQEQVRANLNYALEADNRLVNGSILLRLFSPEQIENEFGSAVYGLYNADNFKPPTHLGKTFGPSHSHYLVSGSDQVDSGDLDTLIRHVTEHGFGMDNGSQLVLLCNPAEADTISTFRVGTESATGVFPRYDFVPSEGAPAFYAPDEIVGKRAPEKLNGLRVSGSYGPLWIIPDDLIPEGYVTAVATYGPNSPSNCIAVREHGLAQYRGFRTIPGSVPGYPLLESFYTRSFGTGVRRRGQAAVMQIKTSGPYETPAIAGLAPGAMLV</sequence>
<protein>
    <submittedName>
        <fullName evidence="1">Bacteriophage protein</fullName>
    </submittedName>
</protein>
<dbReference type="EMBL" id="LK021337">
    <property type="protein sequence ID" value="CDQ43192.1"/>
    <property type="molecule type" value="Genomic_DNA"/>
</dbReference>
<dbReference type="RefSeq" id="WP_030133563.1">
    <property type="nucleotide sequence ID" value="NZ_LK021337.1"/>
</dbReference>
<gene>
    <name evidence="1" type="ORF">BN1047_01055</name>
</gene>
<reference evidence="1" key="1">
    <citation type="submission" date="2014-05" db="EMBL/GenBank/DDBJ databases">
        <authorList>
            <person name="Urmite Genomes"/>
        </authorList>
    </citation>
    <scope>NUCLEOTIDE SEQUENCE</scope>
    <source>
        <strain evidence="1">DSM 44074</strain>
    </source>
</reference>
<proteinExistence type="predicted"/>
<dbReference type="Proteomes" id="UP000028864">
    <property type="component" value="Unassembled WGS sequence"/>
</dbReference>
<dbReference type="AlphaFoldDB" id="A0AAV2WG62"/>
<accession>A0AAV2WG62</accession>
<name>A0AAV2WG62_MYCNE</name>
<evidence type="ECO:0000313" key="2">
    <source>
        <dbReference type="Proteomes" id="UP000028864"/>
    </source>
</evidence>
<organism evidence="1 2">
    <name type="scientific">Mycolicibacterium neoaurum</name>
    <name type="common">Mycobacterium neoaurum</name>
    <dbReference type="NCBI Taxonomy" id="1795"/>
    <lineage>
        <taxon>Bacteria</taxon>
        <taxon>Bacillati</taxon>
        <taxon>Actinomycetota</taxon>
        <taxon>Actinomycetes</taxon>
        <taxon>Mycobacteriales</taxon>
        <taxon>Mycobacteriaceae</taxon>
        <taxon>Mycolicibacterium</taxon>
    </lineage>
</organism>
<evidence type="ECO:0000313" key="1">
    <source>
        <dbReference type="EMBL" id="CDQ43192.1"/>
    </source>
</evidence>
<reference evidence="1" key="2">
    <citation type="submission" date="2015-09" db="EMBL/GenBank/DDBJ databases">
        <title>Draft genome sequence of Mycobacterium neoaurum DSM 44074.</title>
        <authorList>
            <person name="Croce O."/>
            <person name="Robert C."/>
            <person name="Raoult D."/>
            <person name="Drancourt M."/>
        </authorList>
    </citation>
    <scope>NUCLEOTIDE SEQUENCE</scope>
    <source>
        <strain evidence="1">DSM 44074</strain>
    </source>
</reference>